<evidence type="ECO:0000256" key="2">
    <source>
        <dbReference type="ARBA" id="ARBA00022692"/>
    </source>
</evidence>
<dbReference type="GO" id="GO:0016787">
    <property type="term" value="F:hydrolase activity"/>
    <property type="evidence" value="ECO:0007669"/>
    <property type="project" value="UniProtKB-KW"/>
</dbReference>
<dbReference type="PANTHER" id="PTHR30249:SF0">
    <property type="entry name" value="PLASTIDAL GLYCOLATE_GLYCERATE TRANSLOCATOR 1, CHLOROPLASTIC"/>
    <property type="match status" value="1"/>
</dbReference>
<protein>
    <submittedName>
        <fullName evidence="6">Putative effector of murein hydrolase</fullName>
    </submittedName>
</protein>
<evidence type="ECO:0000313" key="7">
    <source>
        <dbReference type="Proteomes" id="UP000279799"/>
    </source>
</evidence>
<dbReference type="InterPro" id="IPR007300">
    <property type="entry name" value="CidB/LrgB"/>
</dbReference>
<feature type="transmembrane region" description="Helical" evidence="5">
    <location>
        <begin position="178"/>
        <end position="198"/>
    </location>
</feature>
<keyword evidence="2 5" id="KW-0812">Transmembrane</keyword>
<proteinExistence type="predicted"/>
<evidence type="ECO:0000256" key="1">
    <source>
        <dbReference type="ARBA" id="ARBA00004141"/>
    </source>
</evidence>
<organism evidence="6 7">
    <name type="scientific">Actinobacillus delphinicola</name>
    <dbReference type="NCBI Taxonomy" id="51161"/>
    <lineage>
        <taxon>Bacteria</taxon>
        <taxon>Pseudomonadati</taxon>
        <taxon>Pseudomonadota</taxon>
        <taxon>Gammaproteobacteria</taxon>
        <taxon>Pasteurellales</taxon>
        <taxon>Pasteurellaceae</taxon>
        <taxon>Actinobacillus</taxon>
    </lineage>
</organism>
<feature type="transmembrane region" description="Helical" evidence="5">
    <location>
        <begin position="92"/>
        <end position="113"/>
    </location>
</feature>
<feature type="transmembrane region" description="Helical" evidence="5">
    <location>
        <begin position="6"/>
        <end position="27"/>
    </location>
</feature>
<evidence type="ECO:0000256" key="4">
    <source>
        <dbReference type="ARBA" id="ARBA00023136"/>
    </source>
</evidence>
<dbReference type="EMBL" id="LR134510">
    <property type="protein sequence ID" value="VEJ10107.1"/>
    <property type="molecule type" value="Genomic_DNA"/>
</dbReference>
<evidence type="ECO:0000313" key="6">
    <source>
        <dbReference type="EMBL" id="VEJ10107.1"/>
    </source>
</evidence>
<dbReference type="PANTHER" id="PTHR30249">
    <property type="entry name" value="PUTATIVE SEROTONIN TRANSPORTER"/>
    <property type="match status" value="1"/>
</dbReference>
<evidence type="ECO:0000256" key="5">
    <source>
        <dbReference type="SAM" id="Phobius"/>
    </source>
</evidence>
<keyword evidence="7" id="KW-1185">Reference proteome</keyword>
<name>A0A448TW01_9PAST</name>
<keyword evidence="4 5" id="KW-0472">Membrane</keyword>
<dbReference type="RefSeq" id="WP_126600564.1">
    <property type="nucleotide sequence ID" value="NZ_LR134510.1"/>
</dbReference>
<keyword evidence="3 5" id="KW-1133">Transmembrane helix</keyword>
<sequence length="232" mass="24182">MYWHFIGILTLGTLCSVVTFKGATWLYSKLKTPFANPLLVSAAILILLLLVTDIPLEEYESGTVAISFFLGPATVALAYSVYIQWNLLRENFIPICAGCLVGSLVSMTSAYFLCEALGLGDNLALSFVPKSVTMPIALTVTQQLGGTAAITVAAVIVTGILGAILSPMLVKIFRIKNPIATGIAIGTCSHAVGTTKAIEMGELEGAMSGVAIAVSGLLTTLIVVIARVCGGI</sequence>
<reference evidence="6 7" key="1">
    <citation type="submission" date="2018-12" db="EMBL/GenBank/DDBJ databases">
        <authorList>
            <consortium name="Pathogen Informatics"/>
        </authorList>
    </citation>
    <scope>NUCLEOTIDE SEQUENCE [LARGE SCALE GENOMIC DNA]</scope>
    <source>
        <strain evidence="6 7">NCTC12871</strain>
    </source>
</reference>
<dbReference type="GO" id="GO:0016020">
    <property type="term" value="C:membrane"/>
    <property type="evidence" value="ECO:0007669"/>
    <property type="project" value="UniProtKB-SubCell"/>
</dbReference>
<dbReference type="AlphaFoldDB" id="A0A448TW01"/>
<keyword evidence="6" id="KW-0378">Hydrolase</keyword>
<comment type="subcellular location">
    <subcellularLocation>
        <location evidence="1">Membrane</location>
        <topology evidence="1">Multi-pass membrane protein</topology>
    </subcellularLocation>
</comment>
<dbReference type="OrthoDB" id="9811701at2"/>
<feature type="transmembrane region" description="Helical" evidence="5">
    <location>
        <begin position="144"/>
        <end position="166"/>
    </location>
</feature>
<feature type="transmembrane region" description="Helical" evidence="5">
    <location>
        <begin position="34"/>
        <end position="52"/>
    </location>
</feature>
<accession>A0A448TW01</accession>
<feature type="transmembrane region" description="Helical" evidence="5">
    <location>
        <begin position="64"/>
        <end position="85"/>
    </location>
</feature>
<dbReference type="Proteomes" id="UP000279799">
    <property type="component" value="Chromosome"/>
</dbReference>
<evidence type="ECO:0000256" key="3">
    <source>
        <dbReference type="ARBA" id="ARBA00022989"/>
    </source>
</evidence>
<dbReference type="Pfam" id="PF04172">
    <property type="entry name" value="LrgB"/>
    <property type="match status" value="1"/>
</dbReference>
<gene>
    <name evidence="6" type="primary">lrgB</name>
    <name evidence="6" type="ORF">NCTC12871_01615</name>
</gene>
<feature type="transmembrane region" description="Helical" evidence="5">
    <location>
        <begin position="210"/>
        <end position="229"/>
    </location>
</feature>
<dbReference type="KEGG" id="adp:NCTC12871_01615"/>